<evidence type="ECO:0000313" key="4">
    <source>
        <dbReference type="EMBL" id="EJC97626.1"/>
    </source>
</evidence>
<keyword evidence="5" id="KW-1185">Reference proteome</keyword>
<accession>R7SFY3</accession>
<dbReference type="PANTHER" id="PTHR45641">
    <property type="entry name" value="TETRATRICOPEPTIDE REPEAT PROTEIN (AFU_ORTHOLOGUE AFUA_6G03870)"/>
    <property type="match status" value="1"/>
</dbReference>
<keyword evidence="2" id="KW-0802">TPR repeat</keyword>
<evidence type="ECO:0000313" key="5">
    <source>
        <dbReference type="Proteomes" id="UP000053630"/>
    </source>
</evidence>
<protein>
    <submittedName>
        <fullName evidence="4">TPR-like protein</fullName>
    </submittedName>
</protein>
<dbReference type="RefSeq" id="XP_007272057.1">
    <property type="nucleotide sequence ID" value="XM_007271995.1"/>
</dbReference>
<dbReference type="SUPFAM" id="SSF81901">
    <property type="entry name" value="HCP-like"/>
    <property type="match status" value="1"/>
</dbReference>
<dbReference type="GeneID" id="18681008"/>
<dbReference type="InterPro" id="IPR024983">
    <property type="entry name" value="CHAT_dom"/>
</dbReference>
<dbReference type="OMA" id="APLDWAM"/>
<sequence>MVRSVDPELDPVSHYNLALEHWAHFQQTWERGELDKSIFHSRVTVELCPERHPYRDTALNDLGGYLYTRFEQYGRMEDLEEAVERHRAALELRPHGHPDRSSSLSNLGLSLHTRFRRRGRTVDLDEAVEHHRAALEICCDGHPNRAMTLNNLAISLHTRFRQHGQTKDLDEVIDYHRAVLELRPNGHPNRSKSLNNLAAALHTRFDLHGRIADLDEAVKYHRAALKHIPEGHPDRSTSLHNLANCLHIRFQQHGQSADLFEAIKHHRAALELRPDSHPNRSSSLYNLADTLHTLFTWHGQAADLDEAIERHRAALELRPNGHPNRSDSLNSLAISAITRFEQYGLSADLDEAIEQHHAALELCPVGHPNRSTSLNNLAGCLATRFEQHGQSADLDEAIKHHRAALELRPNGHPNRSSSLNNLAGCLLGRATDLDEAISYQFAASELIPNSHPNHPMTLHNLACSLQARFAQNGQTADLINAIKYHLTALKLVPNGHPNCSTALHDLAVSLQTRFEQNGRTADLDDAIKHHHAALELRPKGHPQRSTSLASLGLSLYSRFKKFGVTDDFEECMQLLEDATEHELSSSTERLRVATLWAELAQKHSHHTISRAYKEAMLLLQRILIVSPTLDAHHNLLSQKQYHGTLPCNAAAYAVEGNRLEEAIEILEQGRGLLWAQMRGLRTPLDRLAEADKELADRFREVSRQLESLTTSPTELQDGSGTRRLTTEQEQIINEIRLLPEFEKFLEATPFKVLQQAASEGPVIVVNHSIYRCDVLIVLPREDLTVVCVPLDEEFYADSTRLYCELVGTRLSSKVDSVEYDDTLRRVMKTLWDRVVSKVVDKLNELEIAEGSRIWWCLTTLLSALPFHAAGPFEGINGTSTYLLDRYISSYAPTLGALIDAQSSCGSRKAPTALVIGDTSLPSAREEIRKIKNCGINPKLLSSKASHDTVTTALRKTSWVHFVCHGGLSSKPLNSSFKVSDRGLTLLDIVQTNLPNAQFAFLSACHTAEQSYNVAHDEVLHLAAAMQFSGFRSVIGSMWELLDVDGPFFAKTVYEYMCDCDEGELRYKRAAAGLRKAAIELKARDDVRVERWVNLIHIGA</sequence>
<organism evidence="4 5">
    <name type="scientific">Fomitiporia mediterranea (strain MF3/22)</name>
    <name type="common">Grapevine white-rot fungus</name>
    <dbReference type="NCBI Taxonomy" id="694068"/>
    <lineage>
        <taxon>Eukaryota</taxon>
        <taxon>Fungi</taxon>
        <taxon>Dikarya</taxon>
        <taxon>Basidiomycota</taxon>
        <taxon>Agaricomycotina</taxon>
        <taxon>Agaricomycetes</taxon>
        <taxon>Hymenochaetales</taxon>
        <taxon>Hymenochaetaceae</taxon>
        <taxon>Fomitiporia</taxon>
    </lineage>
</organism>
<evidence type="ECO:0000256" key="1">
    <source>
        <dbReference type="ARBA" id="ARBA00022737"/>
    </source>
</evidence>
<dbReference type="Pfam" id="PF12770">
    <property type="entry name" value="CHAT"/>
    <property type="match status" value="1"/>
</dbReference>
<proteinExistence type="predicted"/>
<dbReference type="Gene3D" id="1.25.40.10">
    <property type="entry name" value="Tetratricopeptide repeat domain"/>
    <property type="match status" value="5"/>
</dbReference>
<dbReference type="OrthoDB" id="9991317at2759"/>
<dbReference type="PANTHER" id="PTHR45641:SF19">
    <property type="entry name" value="NEPHROCYSTIN-3"/>
    <property type="match status" value="1"/>
</dbReference>
<dbReference type="eggNOG" id="KOG4626">
    <property type="taxonomic scope" value="Eukaryota"/>
</dbReference>
<dbReference type="SMART" id="SM00028">
    <property type="entry name" value="TPR"/>
    <property type="match status" value="7"/>
</dbReference>
<dbReference type="KEGG" id="fme:FOMMEDRAFT_98437"/>
<name>R7SFY3_FOMME</name>
<dbReference type="SUPFAM" id="SSF48452">
    <property type="entry name" value="TPR-like"/>
    <property type="match status" value="2"/>
</dbReference>
<evidence type="ECO:0000256" key="2">
    <source>
        <dbReference type="ARBA" id="ARBA00022803"/>
    </source>
</evidence>
<gene>
    <name evidence="4" type="ORF">FOMMEDRAFT_98437</name>
</gene>
<dbReference type="Pfam" id="PF13374">
    <property type="entry name" value="TPR_10"/>
    <property type="match status" value="3"/>
</dbReference>
<dbReference type="InterPro" id="IPR019734">
    <property type="entry name" value="TPR_rpt"/>
</dbReference>
<dbReference type="EMBL" id="JH717986">
    <property type="protein sequence ID" value="EJC97626.1"/>
    <property type="molecule type" value="Genomic_DNA"/>
</dbReference>
<dbReference type="AlphaFoldDB" id="R7SFY3"/>
<feature type="domain" description="CHAT" evidence="3">
    <location>
        <begin position="825"/>
        <end position="1098"/>
    </location>
</feature>
<dbReference type="InterPro" id="IPR011990">
    <property type="entry name" value="TPR-like_helical_dom_sf"/>
</dbReference>
<dbReference type="Proteomes" id="UP000053630">
    <property type="component" value="Unassembled WGS sequence"/>
</dbReference>
<keyword evidence="1" id="KW-0677">Repeat</keyword>
<reference evidence="5" key="1">
    <citation type="journal article" date="2012" name="Science">
        <title>The Paleozoic origin of enzymatic lignin decomposition reconstructed from 31 fungal genomes.</title>
        <authorList>
            <person name="Floudas D."/>
            <person name="Binder M."/>
            <person name="Riley R."/>
            <person name="Barry K."/>
            <person name="Blanchette R.A."/>
            <person name="Henrissat B."/>
            <person name="Martinez A.T."/>
            <person name="Otillar R."/>
            <person name="Spatafora J.W."/>
            <person name="Yadav J.S."/>
            <person name="Aerts A."/>
            <person name="Benoit I."/>
            <person name="Boyd A."/>
            <person name="Carlson A."/>
            <person name="Copeland A."/>
            <person name="Coutinho P.M."/>
            <person name="de Vries R.P."/>
            <person name="Ferreira P."/>
            <person name="Findley K."/>
            <person name="Foster B."/>
            <person name="Gaskell J."/>
            <person name="Glotzer D."/>
            <person name="Gorecki P."/>
            <person name="Heitman J."/>
            <person name="Hesse C."/>
            <person name="Hori C."/>
            <person name="Igarashi K."/>
            <person name="Jurgens J.A."/>
            <person name="Kallen N."/>
            <person name="Kersten P."/>
            <person name="Kohler A."/>
            <person name="Kuees U."/>
            <person name="Kumar T.K.A."/>
            <person name="Kuo A."/>
            <person name="LaButti K."/>
            <person name="Larrondo L.F."/>
            <person name="Lindquist E."/>
            <person name="Ling A."/>
            <person name="Lombard V."/>
            <person name="Lucas S."/>
            <person name="Lundell T."/>
            <person name="Martin R."/>
            <person name="McLaughlin D.J."/>
            <person name="Morgenstern I."/>
            <person name="Morin E."/>
            <person name="Murat C."/>
            <person name="Nagy L.G."/>
            <person name="Nolan M."/>
            <person name="Ohm R.A."/>
            <person name="Patyshakuliyeva A."/>
            <person name="Rokas A."/>
            <person name="Ruiz-Duenas F.J."/>
            <person name="Sabat G."/>
            <person name="Salamov A."/>
            <person name="Samejima M."/>
            <person name="Schmutz J."/>
            <person name="Slot J.C."/>
            <person name="St John F."/>
            <person name="Stenlid J."/>
            <person name="Sun H."/>
            <person name="Sun S."/>
            <person name="Syed K."/>
            <person name="Tsang A."/>
            <person name="Wiebenga A."/>
            <person name="Young D."/>
            <person name="Pisabarro A."/>
            <person name="Eastwood D.C."/>
            <person name="Martin F."/>
            <person name="Cullen D."/>
            <person name="Grigoriev I.V."/>
            <person name="Hibbett D.S."/>
        </authorList>
    </citation>
    <scope>NUCLEOTIDE SEQUENCE [LARGE SCALE GENOMIC DNA]</scope>
    <source>
        <strain evidence="5">MF3/22</strain>
    </source>
</reference>
<evidence type="ECO:0000259" key="3">
    <source>
        <dbReference type="Pfam" id="PF12770"/>
    </source>
</evidence>